<dbReference type="InterPro" id="IPR036312">
    <property type="entry name" value="Bifun_inhib/LTP/seed_sf"/>
</dbReference>
<keyword evidence="3" id="KW-0446">Lipid-binding</keyword>
<evidence type="ECO:0000256" key="2">
    <source>
        <dbReference type="ARBA" id="ARBA00022448"/>
    </source>
</evidence>
<evidence type="ECO:0000313" key="8">
    <source>
        <dbReference type="Proteomes" id="UP000583929"/>
    </source>
</evidence>
<evidence type="ECO:0000256" key="3">
    <source>
        <dbReference type="ARBA" id="ARBA00023121"/>
    </source>
</evidence>
<evidence type="ECO:0000259" key="6">
    <source>
        <dbReference type="SMART" id="SM00499"/>
    </source>
</evidence>
<dbReference type="PANTHER" id="PTHR33385">
    <property type="entry name" value="PROTEIN XRI1"/>
    <property type="match status" value="1"/>
</dbReference>
<keyword evidence="5" id="KW-0732">Signal</keyword>
<proteinExistence type="predicted"/>
<dbReference type="GO" id="GO:0007143">
    <property type="term" value="P:female meiotic nuclear division"/>
    <property type="evidence" value="ECO:0007669"/>
    <property type="project" value="InterPro"/>
</dbReference>
<feature type="region of interest" description="Disordered" evidence="4">
    <location>
        <begin position="296"/>
        <end position="325"/>
    </location>
</feature>
<comment type="caution">
    <text evidence="7">The sequence shown here is derived from an EMBL/GenBank/DDBJ whole genome shotgun (WGS) entry which is preliminary data.</text>
</comment>
<dbReference type="PANTHER" id="PTHR33385:SF18">
    <property type="entry name" value="XRI1-LIKE PROTEIN"/>
    <property type="match status" value="1"/>
</dbReference>
<gene>
    <name evidence="7" type="ORF">G4B88_023855</name>
</gene>
<organism evidence="7 8">
    <name type="scientific">Cannabis sativa</name>
    <name type="common">Hemp</name>
    <name type="synonym">Marijuana</name>
    <dbReference type="NCBI Taxonomy" id="3483"/>
    <lineage>
        <taxon>Eukaryota</taxon>
        <taxon>Viridiplantae</taxon>
        <taxon>Streptophyta</taxon>
        <taxon>Embryophyta</taxon>
        <taxon>Tracheophyta</taxon>
        <taxon>Spermatophyta</taxon>
        <taxon>Magnoliopsida</taxon>
        <taxon>eudicotyledons</taxon>
        <taxon>Gunneridae</taxon>
        <taxon>Pentapetalae</taxon>
        <taxon>rosids</taxon>
        <taxon>fabids</taxon>
        <taxon>Rosales</taxon>
        <taxon>Cannabaceae</taxon>
        <taxon>Cannabis</taxon>
    </lineage>
</organism>
<evidence type="ECO:0000256" key="1">
    <source>
        <dbReference type="ARBA" id="ARBA00003211"/>
    </source>
</evidence>
<accession>A0A7J6G4T2</accession>
<dbReference type="SMART" id="SM00499">
    <property type="entry name" value="AAI"/>
    <property type="match status" value="1"/>
</dbReference>
<feature type="chain" id="PRO_5029882985" description="Bifunctional inhibitor/plant lipid transfer protein/seed storage helical domain-containing protein" evidence="5">
    <location>
        <begin position="28"/>
        <end position="411"/>
    </location>
</feature>
<dbReference type="GO" id="GO:0007140">
    <property type="term" value="P:male meiotic nuclear division"/>
    <property type="evidence" value="ECO:0007669"/>
    <property type="project" value="InterPro"/>
</dbReference>
<evidence type="ECO:0000313" key="7">
    <source>
        <dbReference type="EMBL" id="KAF4377069.1"/>
    </source>
</evidence>
<dbReference type="CDD" id="cd00010">
    <property type="entry name" value="AAI_LTSS"/>
    <property type="match status" value="1"/>
</dbReference>
<comment type="function">
    <text evidence="1">Plant non-specific lipid-transfer proteins transfer phospholipids as well as galactolipids across membranes. May play a role in wax or cutin deposition in the cell walls of expanding epidermal cells and certain secretory tissues.</text>
</comment>
<dbReference type="Pfam" id="PF14368">
    <property type="entry name" value="LTP_2"/>
    <property type="match status" value="1"/>
</dbReference>
<feature type="domain" description="Bifunctional inhibitor/plant lipid transfer protein/seed storage helical" evidence="6">
    <location>
        <begin position="31"/>
        <end position="113"/>
    </location>
</feature>
<dbReference type="Gene3D" id="1.10.110.10">
    <property type="entry name" value="Plant lipid-transfer and hydrophobic proteins"/>
    <property type="match status" value="1"/>
</dbReference>
<sequence length="411" mass="44715">MASNTNKAWFVLMLFVVSNVFLWDVEAAGECGRTPIRSAAASMSPCLGAAKNVKAKVPPACCAKVGALIKSAPKCLCAVLLSPLAKQAGINPGIAITIPKRCNIKNRSAGKKCGSSIFHYKSSLFHEKDEESEWAATSRSEWAAASRSEWAAVGSVGSPLASRSEVALAVRSEILEEEDDDVFSTGYLEDALFEFTEKSKRRRLLVYTDHNHHHHENLLSKSYLDSSAASSSSISNWEIMSSHDHENNFNFMTHNGGIILNREEMKTVSSISEEEKSSLDSSSSYYSYNKLLDSANNNSNNSISDKENKYPSSDSSSGGENEERKKRVIKRVAYPFAVVKPGGIEGEVTLNDINERILMPPTRPVKHPVGDFACRPCVSPHGPGLSGKAVVALTKIQTQGRGTITIIRTKG</sequence>
<dbReference type="InterPro" id="IPR039933">
    <property type="entry name" value="XRI1"/>
</dbReference>
<keyword evidence="2" id="KW-0813">Transport</keyword>
<keyword evidence="8" id="KW-1185">Reference proteome</keyword>
<reference evidence="7 8" key="1">
    <citation type="journal article" date="2020" name="bioRxiv">
        <title>Sequence and annotation of 42 cannabis genomes reveals extensive copy number variation in cannabinoid synthesis and pathogen resistance genes.</title>
        <authorList>
            <person name="Mckernan K.J."/>
            <person name="Helbert Y."/>
            <person name="Kane L.T."/>
            <person name="Ebling H."/>
            <person name="Zhang L."/>
            <person name="Liu B."/>
            <person name="Eaton Z."/>
            <person name="Mclaughlin S."/>
            <person name="Kingan S."/>
            <person name="Baybayan P."/>
            <person name="Concepcion G."/>
            <person name="Jordan M."/>
            <person name="Riva A."/>
            <person name="Barbazuk W."/>
            <person name="Harkins T."/>
        </authorList>
    </citation>
    <scope>NUCLEOTIDE SEQUENCE [LARGE SCALE GENOMIC DNA]</scope>
    <source>
        <strain evidence="8">cv. Jamaican Lion 4</strain>
        <tissue evidence="7">Leaf</tissue>
    </source>
</reference>
<protein>
    <recommendedName>
        <fullName evidence="6">Bifunctional inhibitor/plant lipid transfer protein/seed storage helical domain-containing protein</fullName>
    </recommendedName>
</protein>
<dbReference type="SUPFAM" id="SSF47699">
    <property type="entry name" value="Bifunctional inhibitor/lipid-transfer protein/seed storage 2S albumin"/>
    <property type="match status" value="1"/>
</dbReference>
<evidence type="ECO:0000256" key="4">
    <source>
        <dbReference type="SAM" id="MobiDB-lite"/>
    </source>
</evidence>
<evidence type="ECO:0000256" key="5">
    <source>
        <dbReference type="SAM" id="SignalP"/>
    </source>
</evidence>
<dbReference type="Proteomes" id="UP000583929">
    <property type="component" value="Unassembled WGS sequence"/>
</dbReference>
<dbReference type="InterPro" id="IPR016140">
    <property type="entry name" value="Bifunc_inhib/LTP/seed_store"/>
</dbReference>
<dbReference type="EMBL" id="JAATIQ010000148">
    <property type="protein sequence ID" value="KAF4377069.1"/>
    <property type="molecule type" value="Genomic_DNA"/>
</dbReference>
<dbReference type="GO" id="GO:0008289">
    <property type="term" value="F:lipid binding"/>
    <property type="evidence" value="ECO:0007669"/>
    <property type="project" value="UniProtKB-KW"/>
</dbReference>
<feature type="signal peptide" evidence="5">
    <location>
        <begin position="1"/>
        <end position="27"/>
    </location>
</feature>
<name>A0A7J6G4T2_CANSA</name>
<dbReference type="AlphaFoldDB" id="A0A7J6G4T2"/>